<comment type="caution">
    <text evidence="2">The sequence shown here is derived from an EMBL/GenBank/DDBJ whole genome shotgun (WGS) entry which is preliminary data.</text>
</comment>
<evidence type="ECO:0000259" key="1">
    <source>
        <dbReference type="Pfam" id="PF07435"/>
    </source>
</evidence>
<dbReference type="Gene3D" id="3.30.310.160">
    <property type="entry name" value="YycH protein, domain 2"/>
    <property type="match status" value="1"/>
</dbReference>
<accession>A0A417YTM1</accession>
<proteinExistence type="predicted"/>
<dbReference type="Gene3D" id="3.10.450.310">
    <property type="match status" value="1"/>
</dbReference>
<sequence>MKYETIKSVVLTILVTLSMWLTWALWTYQPNYDPLQSGPLIEEVKIGEKKEEARIIKPDRIIYHIDDNHYGSSKVGDIDKLMKEMASWEFLDVKNYTEQAGTFKQSVHGDGKVEIVFPHEVPIEVFRNIIQFEQKKIPSFRFDRLVIDMKTLQKDRGAVYFANVRNQEIYVSYISQSFLSQFNRSFFAKANQHPPYFAFDATGKRTIFLPAEETEMLEYTYLPMDIDSELFKEALFKNPSFVQKSIVGNGVEYANDTSKLNIYTDENRLVFVNPSEETDYLSGSTNLLKRSIDFINEHGGWTDPYRYAFLDESKQRVTFRLYSMDGYPVFNEWGLSEITEIWGRNEITRFTRPTFAMELAYEYKMVTRPSGREALEFLQSNGNFRPELLENLVLGYRLERDQQSNRLITLKPAWFYLYNKRWMEISSEELGGLKRGLE</sequence>
<evidence type="ECO:0000313" key="3">
    <source>
        <dbReference type="Proteomes" id="UP000284416"/>
    </source>
</evidence>
<feature type="domain" description="Regulatory protein YycH" evidence="1">
    <location>
        <begin position="4"/>
        <end position="426"/>
    </location>
</feature>
<evidence type="ECO:0000313" key="2">
    <source>
        <dbReference type="EMBL" id="RHW40407.1"/>
    </source>
</evidence>
<dbReference type="AlphaFoldDB" id="A0A417YTM1"/>
<dbReference type="CDD" id="cd15787">
    <property type="entry name" value="YycH_N"/>
    <property type="match status" value="1"/>
</dbReference>
<dbReference type="InterPro" id="IPR042274">
    <property type="entry name" value="YycH/YycI_2"/>
</dbReference>
<reference evidence="2 3" key="1">
    <citation type="journal article" date="2017" name="Int. J. Syst. Evol. Microbiol.">
        <title>Bacillus notoginsengisoli sp. nov., a novel bacterium isolated from the rhizosphere of Panax notoginseng.</title>
        <authorList>
            <person name="Zhang M.Y."/>
            <person name="Cheng J."/>
            <person name="Cai Y."/>
            <person name="Zhang T.Y."/>
            <person name="Wu Y.Y."/>
            <person name="Manikprabhu D."/>
            <person name="Li W.J."/>
            <person name="Zhang Y.X."/>
        </authorList>
    </citation>
    <scope>NUCLEOTIDE SEQUENCE [LARGE SCALE GENOMIC DNA]</scope>
    <source>
        <strain evidence="2 3">JCM 30743</strain>
    </source>
</reference>
<dbReference type="EMBL" id="QWEG01000007">
    <property type="protein sequence ID" value="RHW40407.1"/>
    <property type="molecule type" value="Genomic_DNA"/>
</dbReference>
<name>A0A417YTM1_9BACI</name>
<keyword evidence="3" id="KW-1185">Reference proteome</keyword>
<dbReference type="Proteomes" id="UP000284416">
    <property type="component" value="Unassembled WGS sequence"/>
</dbReference>
<dbReference type="Pfam" id="PF07435">
    <property type="entry name" value="YycH"/>
    <property type="match status" value="1"/>
</dbReference>
<organism evidence="2 3">
    <name type="scientific">Neobacillus notoginsengisoli</name>
    <dbReference type="NCBI Taxonomy" id="1578198"/>
    <lineage>
        <taxon>Bacteria</taxon>
        <taxon>Bacillati</taxon>
        <taxon>Bacillota</taxon>
        <taxon>Bacilli</taxon>
        <taxon>Bacillales</taxon>
        <taxon>Bacillaceae</taxon>
        <taxon>Neobacillus</taxon>
    </lineage>
</organism>
<gene>
    <name evidence="2" type="ORF">D1B31_12740</name>
</gene>
<dbReference type="OrthoDB" id="2382185at2"/>
<dbReference type="RefSeq" id="WP_118921168.1">
    <property type="nucleotide sequence ID" value="NZ_QWEG01000007.1"/>
</dbReference>
<protein>
    <recommendedName>
        <fullName evidence="1">Regulatory protein YycH domain-containing protein</fullName>
    </recommendedName>
</protein>
<dbReference type="InterPro" id="IPR009996">
    <property type="entry name" value="YycH"/>
</dbReference>